<dbReference type="Pfam" id="PF07052">
    <property type="entry name" value="Hep_59"/>
    <property type="match status" value="1"/>
</dbReference>
<evidence type="ECO:0000256" key="2">
    <source>
        <dbReference type="ARBA" id="ARBA00007643"/>
    </source>
</evidence>
<protein>
    <recommendedName>
        <fullName evidence="7">Hepatocellular carcinoma-associated antigen 59-domain-containing protein</fullName>
    </recommendedName>
</protein>
<dbReference type="PANTHER" id="PTHR13486:SF2">
    <property type="entry name" value="SPLICING FACTOR C9ORF78"/>
    <property type="match status" value="1"/>
</dbReference>
<dbReference type="GeneID" id="34577497"/>
<proteinExistence type="inferred from homology"/>
<comment type="similarity">
    <text evidence="2">Belongs to the TLS1 family.</text>
</comment>
<dbReference type="EMBL" id="LXJU01000011">
    <property type="protein sequence ID" value="OGE52182.1"/>
    <property type="molecule type" value="Genomic_DNA"/>
</dbReference>
<keyword evidence="3" id="KW-0539">Nucleus</keyword>
<dbReference type="GO" id="GO:0005681">
    <property type="term" value="C:spliceosomal complex"/>
    <property type="evidence" value="ECO:0007669"/>
    <property type="project" value="TreeGrafter"/>
</dbReference>
<evidence type="ECO:0000256" key="3">
    <source>
        <dbReference type="ARBA" id="ARBA00023242"/>
    </source>
</evidence>
<dbReference type="RefSeq" id="XP_022487624.1">
    <property type="nucleotide sequence ID" value="XM_022632763.1"/>
</dbReference>
<evidence type="ECO:0000313" key="6">
    <source>
        <dbReference type="Proteomes" id="UP000177622"/>
    </source>
</evidence>
<dbReference type="AlphaFoldDB" id="A0A1F5LG51"/>
<dbReference type="GO" id="GO:0000398">
    <property type="term" value="P:mRNA splicing, via spliceosome"/>
    <property type="evidence" value="ECO:0007669"/>
    <property type="project" value="TreeGrafter"/>
</dbReference>
<dbReference type="OrthoDB" id="5627at2759"/>
<feature type="compositionally biased region" description="Basic and acidic residues" evidence="4">
    <location>
        <begin position="236"/>
        <end position="259"/>
    </location>
</feature>
<sequence length="332" mass="37038">MDTEPDVVHESLFRPAKKRKFMRRRPDHETPETSDADLAPSPANQNNQSPDRLSQADGPITTKAAASRRLRPIRKGGIGFSTTSRLGNEQSRQLALGPASGDPDQEKIQAMNERFTGYTGQTVDVDRHMMAYIDSEMAKRYQPELQAGNPDVSQTKHEETSSGLSVPGQKQREPASLGKLHEIDLGHEATLRNIARTEAATRKLAGEEDVPTPRETPVPGTSRSGPDGKPWRNRKQRTDADIERDRLVEEVLRESKLDVYEDPEDETHLDDQAADDRIAEQFRRDFMDAIQSRRRTTKPAPKVAEGPRGPKLGGSRSARAAMRETQTKPGHK</sequence>
<dbReference type="PANTHER" id="PTHR13486">
    <property type="entry name" value="TELOMERE LENGTH AND SILENCING PROTEIN 1 TLS1 FAMILY MEMBER"/>
    <property type="match status" value="1"/>
</dbReference>
<gene>
    <name evidence="5" type="ORF">PENARI_c011G12000</name>
</gene>
<evidence type="ECO:0000256" key="4">
    <source>
        <dbReference type="SAM" id="MobiDB-lite"/>
    </source>
</evidence>
<reference evidence="5 6" key="1">
    <citation type="journal article" date="2016" name="Sci. Rep.">
        <title>Penicillium arizonense, a new, genome sequenced fungal species, reveals a high chemical diversity in secreted metabolites.</title>
        <authorList>
            <person name="Grijseels S."/>
            <person name="Nielsen J.C."/>
            <person name="Randelovic M."/>
            <person name="Nielsen J."/>
            <person name="Nielsen K.F."/>
            <person name="Workman M."/>
            <person name="Frisvad J.C."/>
        </authorList>
    </citation>
    <scope>NUCLEOTIDE SEQUENCE [LARGE SCALE GENOMIC DNA]</scope>
    <source>
        <strain evidence="5 6">CBS 141311</strain>
    </source>
</reference>
<accession>A0A1F5LG51</accession>
<feature type="region of interest" description="Disordered" evidence="4">
    <location>
        <begin position="141"/>
        <end position="332"/>
    </location>
</feature>
<comment type="caution">
    <text evidence="5">The sequence shown here is derived from an EMBL/GenBank/DDBJ whole genome shotgun (WGS) entry which is preliminary data.</text>
</comment>
<dbReference type="InterPro" id="IPR010756">
    <property type="entry name" value="Tls1-like"/>
</dbReference>
<feature type="compositionally biased region" description="Basic and acidic residues" evidence="4">
    <location>
        <begin position="269"/>
        <end position="287"/>
    </location>
</feature>
<feature type="compositionally biased region" description="Basic and acidic residues" evidence="4">
    <location>
        <begin position="179"/>
        <end position="190"/>
    </location>
</feature>
<evidence type="ECO:0000256" key="1">
    <source>
        <dbReference type="ARBA" id="ARBA00004123"/>
    </source>
</evidence>
<comment type="subcellular location">
    <subcellularLocation>
        <location evidence="1">Nucleus</location>
    </subcellularLocation>
</comment>
<evidence type="ECO:0008006" key="7">
    <source>
        <dbReference type="Google" id="ProtNLM"/>
    </source>
</evidence>
<dbReference type="Proteomes" id="UP000177622">
    <property type="component" value="Unassembled WGS sequence"/>
</dbReference>
<organism evidence="5 6">
    <name type="scientific">Penicillium arizonense</name>
    <dbReference type="NCBI Taxonomy" id="1835702"/>
    <lineage>
        <taxon>Eukaryota</taxon>
        <taxon>Fungi</taxon>
        <taxon>Dikarya</taxon>
        <taxon>Ascomycota</taxon>
        <taxon>Pezizomycotina</taxon>
        <taxon>Eurotiomycetes</taxon>
        <taxon>Eurotiomycetidae</taxon>
        <taxon>Eurotiales</taxon>
        <taxon>Aspergillaceae</taxon>
        <taxon>Penicillium</taxon>
    </lineage>
</organism>
<keyword evidence="6" id="KW-1185">Reference proteome</keyword>
<feature type="compositionally biased region" description="Polar residues" evidence="4">
    <location>
        <begin position="42"/>
        <end position="52"/>
    </location>
</feature>
<feature type="compositionally biased region" description="Polar residues" evidence="4">
    <location>
        <begin position="80"/>
        <end position="93"/>
    </location>
</feature>
<feature type="compositionally biased region" description="Basic and acidic residues" evidence="4">
    <location>
        <begin position="1"/>
        <end position="12"/>
    </location>
</feature>
<feature type="region of interest" description="Disordered" evidence="4">
    <location>
        <begin position="1"/>
        <end position="105"/>
    </location>
</feature>
<evidence type="ECO:0000313" key="5">
    <source>
        <dbReference type="EMBL" id="OGE52182.1"/>
    </source>
</evidence>
<name>A0A1F5LG51_PENAI</name>